<feature type="transmembrane region" description="Helical" evidence="1">
    <location>
        <begin position="6"/>
        <end position="24"/>
    </location>
</feature>
<keyword evidence="1" id="KW-1133">Transmembrane helix</keyword>
<protein>
    <submittedName>
        <fullName evidence="2">Uncharacterized protein</fullName>
    </submittedName>
</protein>
<dbReference type="STRING" id="659014.SAMN04487996_106190"/>
<feature type="transmembrane region" description="Helical" evidence="1">
    <location>
        <begin position="88"/>
        <end position="107"/>
    </location>
</feature>
<sequence>MDTLLVFLIVFVPFGWCMWSLLRFTRDTIGTNSPMKVSRLYETTAWWYCTRIENIFVFYALLVGVFLYKSSLFGYISYTVDYQILIRVSMFLASLFLLGAGLLMLAVKLNHWAYIKDITIETFPELHQLEIAFKDVVLRLSDGDIQKLVVYHNDNPKMPLGYAKCYLTNGDHFVIPGRTRGEWVIVEYFKNIPTESVVRRFPFIR</sequence>
<keyword evidence="1" id="KW-0812">Transmembrane</keyword>
<keyword evidence="3" id="KW-1185">Reference proteome</keyword>
<reference evidence="3" key="1">
    <citation type="submission" date="2016-10" db="EMBL/GenBank/DDBJ databases">
        <authorList>
            <person name="Varghese N."/>
            <person name="Submissions S."/>
        </authorList>
    </citation>
    <scope>NUCLEOTIDE SEQUENCE [LARGE SCALE GENOMIC DNA]</scope>
    <source>
        <strain evidence="3">DSM 25329</strain>
    </source>
</reference>
<evidence type="ECO:0000256" key="1">
    <source>
        <dbReference type="SAM" id="Phobius"/>
    </source>
</evidence>
<dbReference type="OrthoDB" id="944635at2"/>
<name>A0A1G7EWH9_9BACT</name>
<evidence type="ECO:0000313" key="3">
    <source>
        <dbReference type="Proteomes" id="UP000198748"/>
    </source>
</evidence>
<feature type="transmembrane region" description="Helical" evidence="1">
    <location>
        <begin position="45"/>
        <end position="68"/>
    </location>
</feature>
<evidence type="ECO:0000313" key="2">
    <source>
        <dbReference type="EMBL" id="SDE67987.1"/>
    </source>
</evidence>
<accession>A0A1G7EWH9</accession>
<gene>
    <name evidence="2" type="ORF">SAMN04487996_106190</name>
</gene>
<keyword evidence="1" id="KW-0472">Membrane</keyword>
<dbReference type="AlphaFoldDB" id="A0A1G7EWH9"/>
<dbReference type="EMBL" id="FNAN01000006">
    <property type="protein sequence ID" value="SDE67987.1"/>
    <property type="molecule type" value="Genomic_DNA"/>
</dbReference>
<dbReference type="Proteomes" id="UP000198748">
    <property type="component" value="Unassembled WGS sequence"/>
</dbReference>
<dbReference type="RefSeq" id="WP_090149384.1">
    <property type="nucleotide sequence ID" value="NZ_FNAN01000006.1"/>
</dbReference>
<organism evidence="2 3">
    <name type="scientific">Dyadobacter soli</name>
    <dbReference type="NCBI Taxonomy" id="659014"/>
    <lineage>
        <taxon>Bacteria</taxon>
        <taxon>Pseudomonadati</taxon>
        <taxon>Bacteroidota</taxon>
        <taxon>Cytophagia</taxon>
        <taxon>Cytophagales</taxon>
        <taxon>Spirosomataceae</taxon>
        <taxon>Dyadobacter</taxon>
    </lineage>
</organism>
<proteinExistence type="predicted"/>